<accession>A0A7W8HEM4</accession>
<reference evidence="6 7" key="1">
    <citation type="submission" date="2020-08" db="EMBL/GenBank/DDBJ databases">
        <title>Genomic Encyclopedia of Type Strains, Phase IV (KMG-IV): sequencing the most valuable type-strain genomes for metagenomic binning, comparative biology and taxonomic classification.</title>
        <authorList>
            <person name="Goeker M."/>
        </authorList>
    </citation>
    <scope>NUCLEOTIDE SEQUENCE [LARGE SCALE GENOMIC DNA]</scope>
    <source>
        <strain evidence="6 7">DSM 29781</strain>
    </source>
</reference>
<evidence type="ECO:0000256" key="1">
    <source>
        <dbReference type="ARBA" id="ARBA00004442"/>
    </source>
</evidence>
<name>A0A7W8HEM4_9BURK</name>
<sequence>MLIESPDGSTGQVVVSDARGSRVLNRAKQATGLDGSSAATVEISDEQASRDFSGAMVAQPPLPETFHVYFESRAARMTQDSLRRMDQLVEKLRSWPAPELLIVGHTDTVASRAFNERLGMERARAVVAALVAKGVAPLSMTVESRGERELLVVTPDEVDEPRNRRVVVSVR</sequence>
<dbReference type="SUPFAM" id="SSF103088">
    <property type="entry name" value="OmpA-like"/>
    <property type="match status" value="1"/>
</dbReference>
<comment type="caution">
    <text evidence="6">The sequence shown here is derived from an EMBL/GenBank/DDBJ whole genome shotgun (WGS) entry which is preliminary data.</text>
</comment>
<keyword evidence="7" id="KW-1185">Reference proteome</keyword>
<dbReference type="InterPro" id="IPR006665">
    <property type="entry name" value="OmpA-like"/>
</dbReference>
<dbReference type="InterPro" id="IPR036737">
    <property type="entry name" value="OmpA-like_sf"/>
</dbReference>
<evidence type="ECO:0000256" key="2">
    <source>
        <dbReference type="ARBA" id="ARBA00023136"/>
    </source>
</evidence>
<dbReference type="PRINTS" id="PR01021">
    <property type="entry name" value="OMPADOMAIN"/>
</dbReference>
<dbReference type="AlphaFoldDB" id="A0A7W8HEM4"/>
<protein>
    <submittedName>
        <fullName evidence="6">Outer membrane protein OmpA-like peptidoglycan-associated protein</fullName>
    </submittedName>
</protein>
<proteinExistence type="predicted"/>
<dbReference type="Pfam" id="PF00691">
    <property type="entry name" value="OmpA"/>
    <property type="match status" value="1"/>
</dbReference>
<dbReference type="EMBL" id="JACHGB010000001">
    <property type="protein sequence ID" value="MBB5270111.1"/>
    <property type="molecule type" value="Genomic_DNA"/>
</dbReference>
<dbReference type="InterPro" id="IPR050330">
    <property type="entry name" value="Bact_OuterMem_StrucFunc"/>
</dbReference>
<dbReference type="Proteomes" id="UP000532440">
    <property type="component" value="Unassembled WGS sequence"/>
</dbReference>
<dbReference type="PANTHER" id="PTHR30329">
    <property type="entry name" value="STATOR ELEMENT OF FLAGELLAR MOTOR COMPLEX"/>
    <property type="match status" value="1"/>
</dbReference>
<gene>
    <name evidence="6" type="ORF">HNQ70_000095</name>
</gene>
<dbReference type="GO" id="GO:0009279">
    <property type="term" value="C:cell outer membrane"/>
    <property type="evidence" value="ECO:0007669"/>
    <property type="project" value="UniProtKB-SubCell"/>
</dbReference>
<keyword evidence="3" id="KW-0998">Cell outer membrane</keyword>
<evidence type="ECO:0000313" key="6">
    <source>
        <dbReference type="EMBL" id="MBB5270111.1"/>
    </source>
</evidence>
<evidence type="ECO:0000313" key="7">
    <source>
        <dbReference type="Proteomes" id="UP000532440"/>
    </source>
</evidence>
<comment type="subcellular location">
    <subcellularLocation>
        <location evidence="1">Cell outer membrane</location>
    </subcellularLocation>
</comment>
<dbReference type="RefSeq" id="WP_183963243.1">
    <property type="nucleotide sequence ID" value="NZ_BAABEW010000003.1"/>
</dbReference>
<dbReference type="PANTHER" id="PTHR30329:SF21">
    <property type="entry name" value="LIPOPROTEIN YIAD-RELATED"/>
    <property type="match status" value="1"/>
</dbReference>
<evidence type="ECO:0000256" key="3">
    <source>
        <dbReference type="ARBA" id="ARBA00023237"/>
    </source>
</evidence>
<dbReference type="PROSITE" id="PS51123">
    <property type="entry name" value="OMPA_2"/>
    <property type="match status" value="1"/>
</dbReference>
<evidence type="ECO:0000259" key="5">
    <source>
        <dbReference type="PROSITE" id="PS51123"/>
    </source>
</evidence>
<organism evidence="6 7">
    <name type="scientific">Quisquiliibacterium transsilvanicum</name>
    <dbReference type="NCBI Taxonomy" id="1549638"/>
    <lineage>
        <taxon>Bacteria</taxon>
        <taxon>Pseudomonadati</taxon>
        <taxon>Pseudomonadota</taxon>
        <taxon>Betaproteobacteria</taxon>
        <taxon>Burkholderiales</taxon>
        <taxon>Burkholderiaceae</taxon>
        <taxon>Quisquiliibacterium</taxon>
    </lineage>
</organism>
<keyword evidence="2 4" id="KW-0472">Membrane</keyword>
<feature type="domain" description="OmpA-like" evidence="5">
    <location>
        <begin position="57"/>
        <end position="171"/>
    </location>
</feature>
<dbReference type="Gene3D" id="3.30.1330.60">
    <property type="entry name" value="OmpA-like domain"/>
    <property type="match status" value="1"/>
</dbReference>
<dbReference type="InterPro" id="IPR006664">
    <property type="entry name" value="OMP_bac"/>
</dbReference>
<evidence type="ECO:0000256" key="4">
    <source>
        <dbReference type="PROSITE-ProRule" id="PRU00473"/>
    </source>
</evidence>